<gene>
    <name evidence="2" type="primary">TYW5_1</name>
    <name evidence="2" type="ORF">g.5254</name>
</gene>
<evidence type="ECO:0000313" key="2">
    <source>
        <dbReference type="EMBL" id="MDE48818.1"/>
    </source>
</evidence>
<dbReference type="PANTHER" id="PTHR12461:SF104">
    <property type="entry name" value="TRNA WYBUTOSINE-SYNTHESIZING PROTEIN 5"/>
    <property type="match status" value="1"/>
</dbReference>
<dbReference type="EMBL" id="GGYP01004047">
    <property type="protein sequence ID" value="MDE48818.1"/>
    <property type="molecule type" value="Transcribed_RNA"/>
</dbReference>
<dbReference type="GO" id="GO:0000049">
    <property type="term" value="F:tRNA binding"/>
    <property type="evidence" value="ECO:0007669"/>
    <property type="project" value="TreeGrafter"/>
</dbReference>
<dbReference type="Pfam" id="PF13621">
    <property type="entry name" value="Cupin_8"/>
    <property type="match status" value="1"/>
</dbReference>
<evidence type="ECO:0000259" key="1">
    <source>
        <dbReference type="PROSITE" id="PS51184"/>
    </source>
</evidence>
<accession>A0A6G1SEJ2</accession>
<feature type="domain" description="JmjC" evidence="1">
    <location>
        <begin position="114"/>
        <end position="284"/>
    </location>
</feature>
<organism evidence="2">
    <name type="scientific">Aceria tosichella</name>
    <name type="common">wheat curl mite</name>
    <dbReference type="NCBI Taxonomy" id="561515"/>
    <lineage>
        <taxon>Eukaryota</taxon>
        <taxon>Metazoa</taxon>
        <taxon>Ecdysozoa</taxon>
        <taxon>Arthropoda</taxon>
        <taxon>Chelicerata</taxon>
        <taxon>Arachnida</taxon>
        <taxon>Acari</taxon>
        <taxon>Acariformes</taxon>
        <taxon>Trombidiformes</taxon>
        <taxon>Prostigmata</taxon>
        <taxon>Eupodina</taxon>
        <taxon>Eriophyoidea</taxon>
        <taxon>Eriophyidae</taxon>
        <taxon>Eriophyinae</taxon>
        <taxon>Aceriini</taxon>
        <taxon>Aceria</taxon>
    </lineage>
</organism>
<sequence length="339" mass="39434">MADLDCKRVKNCSRVDEQDFKRIVGMAEPVVLKNCDFGDCMTKWNIDYLNEKLAGLDIVMQQTNYPDPELPDEHSEYKTCKFEDFSKDLMHKRGVYYSLIHRDPKAKKPIRIVDDFPAIGDDLKPPSFIPYGKDNALFHSSVLRIASADLQEILRFDHYETVLCQVSGLKRVILFPPKDSRHLYAHGNKSKLNNFGHACAEFRPQLYDTEPRLCFLYPGDCLFIPKCWWYGVRSIVSESQDPDFGDGKKPKENDPMLEWSIGFSIFWRAPELATHSLYEDDDVCGNKLLKPYELALSNLNRALRHLEQIPEEYQEIYKLMLWKRVNEKLCVGEVAEDDY</sequence>
<dbReference type="GO" id="GO:0031591">
    <property type="term" value="P:wybutosine biosynthetic process"/>
    <property type="evidence" value="ECO:0007669"/>
    <property type="project" value="TreeGrafter"/>
</dbReference>
<proteinExistence type="predicted"/>
<dbReference type="InterPro" id="IPR041667">
    <property type="entry name" value="Cupin_8"/>
</dbReference>
<dbReference type="Gene3D" id="6.10.140.1470">
    <property type="match status" value="1"/>
</dbReference>
<reference evidence="2" key="1">
    <citation type="submission" date="2018-10" db="EMBL/GenBank/DDBJ databases">
        <title>Transcriptome assembly of Aceria tosichella (Wheat curl mite) Type 2.</title>
        <authorList>
            <person name="Scully E.D."/>
            <person name="Geib S.M."/>
            <person name="Palmer N.A."/>
            <person name="Gupta A.K."/>
            <person name="Sarath G."/>
            <person name="Tatineni S."/>
        </authorList>
    </citation>
    <scope>NUCLEOTIDE SEQUENCE</scope>
    <source>
        <strain evidence="2">LincolnNE</strain>
    </source>
</reference>
<protein>
    <submittedName>
        <fullName evidence="2">tRNA wybutosine-synthesizing protein 5</fullName>
    </submittedName>
</protein>
<dbReference type="InterPro" id="IPR003347">
    <property type="entry name" value="JmjC_dom"/>
</dbReference>
<dbReference type="AlphaFoldDB" id="A0A6G1SEJ2"/>
<dbReference type="Gene3D" id="2.60.120.650">
    <property type="entry name" value="Cupin"/>
    <property type="match status" value="1"/>
</dbReference>
<dbReference type="PANTHER" id="PTHR12461">
    <property type="entry name" value="HYPOXIA-INDUCIBLE FACTOR 1 ALPHA INHIBITOR-RELATED"/>
    <property type="match status" value="1"/>
</dbReference>
<dbReference type="PROSITE" id="PS51184">
    <property type="entry name" value="JMJC"/>
    <property type="match status" value="1"/>
</dbReference>
<dbReference type="SUPFAM" id="SSF51197">
    <property type="entry name" value="Clavaminate synthase-like"/>
    <property type="match status" value="1"/>
</dbReference>
<name>A0A6G1SEJ2_9ACAR</name>